<organism evidence="2 3">
    <name type="scientific">Hyaloscypha bicolor E</name>
    <dbReference type="NCBI Taxonomy" id="1095630"/>
    <lineage>
        <taxon>Eukaryota</taxon>
        <taxon>Fungi</taxon>
        <taxon>Dikarya</taxon>
        <taxon>Ascomycota</taxon>
        <taxon>Pezizomycotina</taxon>
        <taxon>Leotiomycetes</taxon>
        <taxon>Helotiales</taxon>
        <taxon>Hyaloscyphaceae</taxon>
        <taxon>Hyaloscypha</taxon>
        <taxon>Hyaloscypha bicolor</taxon>
    </lineage>
</organism>
<protein>
    <submittedName>
        <fullName evidence="2">Uncharacterized protein</fullName>
    </submittedName>
</protein>
<dbReference type="GeneID" id="36589819"/>
<feature type="transmembrane region" description="Helical" evidence="1">
    <location>
        <begin position="43"/>
        <end position="63"/>
    </location>
</feature>
<feature type="transmembrane region" description="Helical" evidence="1">
    <location>
        <begin position="385"/>
        <end position="410"/>
    </location>
</feature>
<proteinExistence type="predicted"/>
<accession>A0A2J6SL67</accession>
<gene>
    <name evidence="2" type="ORF">K444DRAFT_620601</name>
</gene>
<keyword evidence="1" id="KW-1133">Transmembrane helix</keyword>
<sequence>MNLAMKRIEPRLFLIIEFRWGDSRLQNYDAILRNAISLSKTGVFWRLTLFFFTFLPLTLSIGYKRFTGGHSSAVIDPNISSSLRRYGIAPPPLGDYNAMNNSVYYMINSNVPFMAASTNDAVLPPLQATAYGYNTLLPDNESAALLDLPLPDYMSSIQASLNGNDSWRISATVNATVTRYNSSFDSFRDNQTFWREIFGTSDVTAFEDFDQNFNIGYLPGALTQDDGHCCILCHFRGNISWVGSITDLSSPEGVSFQSAARMFNTRRERCSGVWSINSTAVALVNGSCDGTRTSETLLSISNYTPFPIDTLSVLVHSLLGYAEARNKSSWLVPAFTTAVASAYWARFAQMLPAIMEDNTVPQSEYNYPATNELIIATTATLDSTWLLYLLLAMQPILTALMFILAATFYASPIGKGFGIAVVLSGINKDSLDLLSGAALSGELERPVRLDISVANDVQSTGNNSQMGHIQYSIDKVSARGKGLKRGKVYS</sequence>
<dbReference type="EMBL" id="KZ613912">
    <property type="protein sequence ID" value="PMD51504.1"/>
    <property type="molecule type" value="Genomic_DNA"/>
</dbReference>
<dbReference type="AlphaFoldDB" id="A0A2J6SL67"/>
<keyword evidence="3" id="KW-1185">Reference proteome</keyword>
<dbReference type="RefSeq" id="XP_024728408.1">
    <property type="nucleotide sequence ID" value="XM_024881742.1"/>
</dbReference>
<dbReference type="InParanoid" id="A0A2J6SL67"/>
<evidence type="ECO:0000313" key="3">
    <source>
        <dbReference type="Proteomes" id="UP000235371"/>
    </source>
</evidence>
<evidence type="ECO:0000313" key="2">
    <source>
        <dbReference type="EMBL" id="PMD51504.1"/>
    </source>
</evidence>
<dbReference type="OrthoDB" id="5420013at2759"/>
<name>A0A2J6SL67_9HELO</name>
<keyword evidence="1" id="KW-0812">Transmembrane</keyword>
<keyword evidence="1" id="KW-0472">Membrane</keyword>
<reference evidence="2 3" key="1">
    <citation type="submission" date="2016-04" db="EMBL/GenBank/DDBJ databases">
        <title>A degradative enzymes factory behind the ericoid mycorrhizal symbiosis.</title>
        <authorList>
            <consortium name="DOE Joint Genome Institute"/>
            <person name="Martino E."/>
            <person name="Morin E."/>
            <person name="Grelet G."/>
            <person name="Kuo A."/>
            <person name="Kohler A."/>
            <person name="Daghino S."/>
            <person name="Barry K."/>
            <person name="Choi C."/>
            <person name="Cichocki N."/>
            <person name="Clum A."/>
            <person name="Copeland A."/>
            <person name="Hainaut M."/>
            <person name="Haridas S."/>
            <person name="Labutti K."/>
            <person name="Lindquist E."/>
            <person name="Lipzen A."/>
            <person name="Khouja H.-R."/>
            <person name="Murat C."/>
            <person name="Ohm R."/>
            <person name="Olson A."/>
            <person name="Spatafora J."/>
            <person name="Veneault-Fourrey C."/>
            <person name="Henrissat B."/>
            <person name="Grigoriev I."/>
            <person name="Martin F."/>
            <person name="Perotto S."/>
        </authorList>
    </citation>
    <scope>NUCLEOTIDE SEQUENCE [LARGE SCALE GENOMIC DNA]</scope>
    <source>
        <strain evidence="2 3">E</strain>
    </source>
</reference>
<evidence type="ECO:0000256" key="1">
    <source>
        <dbReference type="SAM" id="Phobius"/>
    </source>
</evidence>
<dbReference type="Proteomes" id="UP000235371">
    <property type="component" value="Unassembled WGS sequence"/>
</dbReference>